<comment type="caution">
    <text evidence="1">The sequence shown here is derived from an EMBL/GenBank/DDBJ whole genome shotgun (WGS) entry which is preliminary data.</text>
</comment>
<proteinExistence type="predicted"/>
<protein>
    <submittedName>
        <fullName evidence="1">Uncharacterized protein</fullName>
    </submittedName>
</protein>
<evidence type="ECO:0000313" key="1">
    <source>
        <dbReference type="EMBL" id="KAF3498014.1"/>
    </source>
</evidence>
<sequence length="59" mass="7220">MRRVMFEKKNFNPKRRLLRLKSRETGTMRWKLVKGRNLKFLSTPPVRTVLKKTAESRRF</sequence>
<organism evidence="1 2">
    <name type="scientific">Brassica cretica</name>
    <name type="common">Mustard</name>
    <dbReference type="NCBI Taxonomy" id="69181"/>
    <lineage>
        <taxon>Eukaryota</taxon>
        <taxon>Viridiplantae</taxon>
        <taxon>Streptophyta</taxon>
        <taxon>Embryophyta</taxon>
        <taxon>Tracheophyta</taxon>
        <taxon>Spermatophyta</taxon>
        <taxon>Magnoliopsida</taxon>
        <taxon>eudicotyledons</taxon>
        <taxon>Gunneridae</taxon>
        <taxon>Pentapetalae</taxon>
        <taxon>rosids</taxon>
        <taxon>malvids</taxon>
        <taxon>Brassicales</taxon>
        <taxon>Brassicaceae</taxon>
        <taxon>Brassiceae</taxon>
        <taxon>Brassica</taxon>
    </lineage>
</organism>
<gene>
    <name evidence="1" type="ORF">DY000_02054584</name>
</gene>
<reference evidence="1 2" key="1">
    <citation type="journal article" date="2020" name="BMC Genomics">
        <title>Intraspecific diversification of the crop wild relative Brassica cretica Lam. using demographic model selection.</title>
        <authorList>
            <person name="Kioukis A."/>
            <person name="Michalopoulou V.A."/>
            <person name="Briers L."/>
            <person name="Pirintsos S."/>
            <person name="Studholme D.J."/>
            <person name="Pavlidis P."/>
            <person name="Sarris P.F."/>
        </authorList>
    </citation>
    <scope>NUCLEOTIDE SEQUENCE [LARGE SCALE GENOMIC DNA]</scope>
    <source>
        <strain evidence="2">cv. PFS-1207/04</strain>
    </source>
</reference>
<evidence type="ECO:0000313" key="2">
    <source>
        <dbReference type="Proteomes" id="UP000266723"/>
    </source>
</evidence>
<name>A0ABQ7AJV3_BRACR</name>
<accession>A0ABQ7AJV3</accession>
<dbReference type="EMBL" id="QGKV02002055">
    <property type="protein sequence ID" value="KAF3498014.1"/>
    <property type="molecule type" value="Genomic_DNA"/>
</dbReference>
<dbReference type="Proteomes" id="UP000266723">
    <property type="component" value="Unassembled WGS sequence"/>
</dbReference>
<keyword evidence="2" id="KW-1185">Reference proteome</keyword>